<evidence type="ECO:0000313" key="3">
    <source>
        <dbReference type="Proteomes" id="UP001474421"/>
    </source>
</evidence>
<feature type="domain" description="Ty3 transposon capsid-like protein" evidence="1">
    <location>
        <begin position="7"/>
        <end position="113"/>
    </location>
</feature>
<protein>
    <submittedName>
        <fullName evidence="2">Retrotransposon-derived protein PEG10</fullName>
    </submittedName>
</protein>
<proteinExistence type="predicted"/>
<sequence>METQSDFLAEVFIYMQIYGRTLPTDVEKVCVVTLAMECGAADWMVTLYNCNTPELRNLNCFMAALCRHFEGQLVYKKAREQIKTVKQGRRPVSQYTKLFRELDNRLRWPQDFLVSCFHDELNEELYNACVACGAPGQLYDWCLLAEEVEID</sequence>
<organism evidence="2 3">
    <name type="scientific">Crotalus adamanteus</name>
    <name type="common">Eastern diamondback rattlesnake</name>
    <dbReference type="NCBI Taxonomy" id="8729"/>
    <lineage>
        <taxon>Eukaryota</taxon>
        <taxon>Metazoa</taxon>
        <taxon>Chordata</taxon>
        <taxon>Craniata</taxon>
        <taxon>Vertebrata</taxon>
        <taxon>Euteleostomi</taxon>
        <taxon>Lepidosauria</taxon>
        <taxon>Squamata</taxon>
        <taxon>Bifurcata</taxon>
        <taxon>Unidentata</taxon>
        <taxon>Episquamata</taxon>
        <taxon>Toxicofera</taxon>
        <taxon>Serpentes</taxon>
        <taxon>Colubroidea</taxon>
        <taxon>Viperidae</taxon>
        <taxon>Crotalinae</taxon>
        <taxon>Crotalus</taxon>
    </lineage>
</organism>
<reference evidence="2 3" key="1">
    <citation type="journal article" date="2024" name="Proc. Natl. Acad. Sci. U.S.A.">
        <title>The genetic regulatory architecture and epigenomic basis for age-related changes in rattlesnake venom.</title>
        <authorList>
            <person name="Hogan M.P."/>
            <person name="Holding M.L."/>
            <person name="Nystrom G.S."/>
            <person name="Colston T.J."/>
            <person name="Bartlett D.A."/>
            <person name="Mason A.J."/>
            <person name="Ellsworth S.A."/>
            <person name="Rautsaw R.M."/>
            <person name="Lawrence K.C."/>
            <person name="Strickland J.L."/>
            <person name="He B."/>
            <person name="Fraser P."/>
            <person name="Margres M.J."/>
            <person name="Gilbert D.M."/>
            <person name="Gibbs H.L."/>
            <person name="Parkinson C.L."/>
            <person name="Rokyta D.R."/>
        </authorList>
    </citation>
    <scope>NUCLEOTIDE SEQUENCE [LARGE SCALE GENOMIC DNA]</scope>
    <source>
        <strain evidence="2">DRR0105</strain>
    </source>
</reference>
<evidence type="ECO:0000313" key="2">
    <source>
        <dbReference type="EMBL" id="KAK9399585.1"/>
    </source>
</evidence>
<gene>
    <name evidence="2" type="ORF">NXF25_012604</name>
</gene>
<name>A0AAW1BCB3_CROAD</name>
<dbReference type="InterPro" id="IPR045358">
    <property type="entry name" value="Ty3_capsid"/>
</dbReference>
<dbReference type="AlphaFoldDB" id="A0AAW1BCB3"/>
<evidence type="ECO:0000259" key="1">
    <source>
        <dbReference type="Pfam" id="PF19259"/>
    </source>
</evidence>
<dbReference type="Pfam" id="PF19259">
    <property type="entry name" value="Ty3_capsid"/>
    <property type="match status" value="1"/>
</dbReference>
<comment type="caution">
    <text evidence="2">The sequence shown here is derived from an EMBL/GenBank/DDBJ whole genome shotgun (WGS) entry which is preliminary data.</text>
</comment>
<dbReference type="EMBL" id="JAOTOJ010000006">
    <property type="protein sequence ID" value="KAK9399585.1"/>
    <property type="molecule type" value="Genomic_DNA"/>
</dbReference>
<keyword evidence="3" id="KW-1185">Reference proteome</keyword>
<accession>A0AAW1BCB3</accession>
<dbReference type="Proteomes" id="UP001474421">
    <property type="component" value="Unassembled WGS sequence"/>
</dbReference>